<keyword evidence="10" id="KW-1185">Reference proteome</keyword>
<dbReference type="RefSeq" id="WP_331374328.1">
    <property type="nucleotide sequence ID" value="NZ_CP133148.1"/>
</dbReference>
<name>A0ABZ2BFG5_9HYPH</name>
<dbReference type="SUPFAM" id="SSF57783">
    <property type="entry name" value="Zinc beta-ribbon"/>
    <property type="match status" value="1"/>
</dbReference>
<keyword evidence="2" id="KW-0639">Primosome</keyword>
<evidence type="ECO:0000256" key="6">
    <source>
        <dbReference type="ARBA" id="ARBA00023163"/>
    </source>
</evidence>
<evidence type="ECO:0000256" key="3">
    <source>
        <dbReference type="ARBA" id="ARBA00022679"/>
    </source>
</evidence>
<dbReference type="Pfam" id="PF23639">
    <property type="entry name" value="DUF7146"/>
    <property type="match status" value="1"/>
</dbReference>
<dbReference type="Proteomes" id="UP001432360">
    <property type="component" value="Chromosome"/>
</dbReference>
<dbReference type="InterPro" id="IPR006171">
    <property type="entry name" value="TOPRIM_dom"/>
</dbReference>
<dbReference type="InterPro" id="IPR034154">
    <property type="entry name" value="TOPRIM_DnaG/twinkle"/>
</dbReference>
<gene>
    <name evidence="9" type="ORF">RB548_07560</name>
</gene>
<keyword evidence="4" id="KW-0548">Nucleotidyltransferase</keyword>
<evidence type="ECO:0000256" key="5">
    <source>
        <dbReference type="ARBA" id="ARBA00022705"/>
    </source>
</evidence>
<keyword evidence="1" id="KW-0240">DNA-directed RNA polymerase</keyword>
<dbReference type="EMBL" id="CP133148">
    <property type="protein sequence ID" value="WVT05235.1"/>
    <property type="molecule type" value="Genomic_DNA"/>
</dbReference>
<protein>
    <submittedName>
        <fullName evidence="9">Toprim domain-containing protein</fullName>
    </submittedName>
</protein>
<keyword evidence="6" id="KW-0804">Transcription</keyword>
<feature type="domain" description="Toprim" evidence="7">
    <location>
        <begin position="231"/>
        <end position="326"/>
    </location>
</feature>
<dbReference type="InterPro" id="IPR036977">
    <property type="entry name" value="DNA_primase_Znf_CHC2"/>
</dbReference>
<evidence type="ECO:0000259" key="7">
    <source>
        <dbReference type="Pfam" id="PF13362"/>
    </source>
</evidence>
<dbReference type="CDD" id="cd01029">
    <property type="entry name" value="TOPRIM_primases"/>
    <property type="match status" value="1"/>
</dbReference>
<evidence type="ECO:0000256" key="2">
    <source>
        <dbReference type="ARBA" id="ARBA00022515"/>
    </source>
</evidence>
<keyword evidence="3" id="KW-0808">Transferase</keyword>
<proteinExistence type="predicted"/>
<evidence type="ECO:0000256" key="4">
    <source>
        <dbReference type="ARBA" id="ARBA00022695"/>
    </source>
</evidence>
<reference evidence="9" key="1">
    <citation type="submission" date="2023-08" db="EMBL/GenBank/DDBJ databases">
        <title>Complete genome sequence of Sinorhizobium chiapanecum ITTG S70 isolated from Acaciella angustissima nodules in Chiapas-Mexico.</title>
        <authorList>
            <person name="Rincon-Rosales R."/>
            <person name="Rogel M.A."/>
            <person name="Rincon-Medina C.I."/>
            <person name="Guerrero G."/>
            <person name="Manzano-Gomez L.A."/>
            <person name="Lopez-Lopez A."/>
            <person name="Rincon Molina F.A."/>
            <person name="Martinez-Romero E."/>
        </authorList>
    </citation>
    <scope>NUCLEOTIDE SEQUENCE</scope>
    <source>
        <strain evidence="9">ITTG S70</strain>
    </source>
</reference>
<dbReference type="InterPro" id="IPR055570">
    <property type="entry name" value="DUF7146"/>
</dbReference>
<evidence type="ECO:0000256" key="1">
    <source>
        <dbReference type="ARBA" id="ARBA00022478"/>
    </source>
</evidence>
<evidence type="ECO:0000259" key="8">
    <source>
        <dbReference type="Pfam" id="PF23639"/>
    </source>
</evidence>
<accession>A0ABZ2BFG5</accession>
<sequence>MAGNNDQSLPFSVWQARVLEVAKEHAAELGEKIMGQAPVAVSGELRWRKNLSLSLNPRTGAWYDFVAQCGGGLRELVMHMHGLDKDRATEWLARELAAPPAVSAAPKPHLGAIFPKDGAQKIEAARKLYMQARPWQGTPAESYLRGRGLSTPESALTDLRFLSHCRIAGETRPCLIMPFRHPPSFEIRAVQRIALHPDGSAVRSATGHKLKMAVGLVAGSAMMLGRPGSELVICEGLETGLALLNSPYGQTHDGSYRPIWAVGGATFLKLIEPVAGVERVLFAADNDTSRVGFKAAMKGCRRWLRAGCDAYVREPDTPGTDFADLYGGRQL</sequence>
<evidence type="ECO:0000313" key="10">
    <source>
        <dbReference type="Proteomes" id="UP001432360"/>
    </source>
</evidence>
<organism evidence="9 10">
    <name type="scientific">Sinorhizobium chiapasense</name>
    <dbReference type="NCBI Taxonomy" id="501572"/>
    <lineage>
        <taxon>Bacteria</taxon>
        <taxon>Pseudomonadati</taxon>
        <taxon>Pseudomonadota</taxon>
        <taxon>Alphaproteobacteria</taxon>
        <taxon>Hyphomicrobiales</taxon>
        <taxon>Rhizobiaceae</taxon>
        <taxon>Sinorhizobium/Ensifer group</taxon>
        <taxon>Sinorhizobium</taxon>
    </lineage>
</organism>
<keyword evidence="5" id="KW-0235">DNA replication</keyword>
<feature type="domain" description="DUF7146" evidence="8">
    <location>
        <begin position="120"/>
        <end position="223"/>
    </location>
</feature>
<evidence type="ECO:0000313" key="9">
    <source>
        <dbReference type="EMBL" id="WVT05235.1"/>
    </source>
</evidence>
<dbReference type="Pfam" id="PF13362">
    <property type="entry name" value="Toprim_3"/>
    <property type="match status" value="1"/>
</dbReference>
<dbReference type="Gene3D" id="3.90.580.10">
    <property type="entry name" value="Zinc finger, CHC2-type domain"/>
    <property type="match status" value="1"/>
</dbReference>